<dbReference type="AlphaFoldDB" id="W4JW17"/>
<dbReference type="Pfam" id="PF20415">
    <property type="entry name" value="DUF6699"/>
    <property type="match status" value="1"/>
</dbReference>
<proteinExistence type="predicted"/>
<feature type="region of interest" description="Disordered" evidence="1">
    <location>
        <begin position="32"/>
        <end position="63"/>
    </location>
</feature>
<protein>
    <recommendedName>
        <fullName evidence="2">DUF6699 domain-containing protein</fullName>
    </recommendedName>
</protein>
<dbReference type="InParanoid" id="W4JW17"/>
<dbReference type="HOGENOM" id="CLU_1251051_0_0_1"/>
<keyword evidence="4" id="KW-1185">Reference proteome</keyword>
<evidence type="ECO:0000313" key="4">
    <source>
        <dbReference type="Proteomes" id="UP000030671"/>
    </source>
</evidence>
<dbReference type="InterPro" id="IPR046522">
    <property type="entry name" value="DUF6699"/>
</dbReference>
<dbReference type="EMBL" id="KI925462">
    <property type="protein sequence ID" value="ETW77747.1"/>
    <property type="molecule type" value="Genomic_DNA"/>
</dbReference>
<evidence type="ECO:0000259" key="2">
    <source>
        <dbReference type="Pfam" id="PF20415"/>
    </source>
</evidence>
<feature type="compositionally biased region" description="Pro residues" evidence="1">
    <location>
        <begin position="44"/>
        <end position="63"/>
    </location>
</feature>
<reference evidence="3 4" key="1">
    <citation type="journal article" date="2012" name="New Phytol.">
        <title>Insight into trade-off between wood decay and parasitism from the genome of a fungal forest pathogen.</title>
        <authorList>
            <person name="Olson A."/>
            <person name="Aerts A."/>
            <person name="Asiegbu F."/>
            <person name="Belbahri L."/>
            <person name="Bouzid O."/>
            <person name="Broberg A."/>
            <person name="Canback B."/>
            <person name="Coutinho P.M."/>
            <person name="Cullen D."/>
            <person name="Dalman K."/>
            <person name="Deflorio G."/>
            <person name="van Diepen L.T."/>
            <person name="Dunand C."/>
            <person name="Duplessis S."/>
            <person name="Durling M."/>
            <person name="Gonthier P."/>
            <person name="Grimwood J."/>
            <person name="Fossdal C.G."/>
            <person name="Hansson D."/>
            <person name="Henrissat B."/>
            <person name="Hietala A."/>
            <person name="Himmelstrand K."/>
            <person name="Hoffmeister D."/>
            <person name="Hogberg N."/>
            <person name="James T.Y."/>
            <person name="Karlsson M."/>
            <person name="Kohler A."/>
            <person name="Kues U."/>
            <person name="Lee Y.H."/>
            <person name="Lin Y.C."/>
            <person name="Lind M."/>
            <person name="Lindquist E."/>
            <person name="Lombard V."/>
            <person name="Lucas S."/>
            <person name="Lunden K."/>
            <person name="Morin E."/>
            <person name="Murat C."/>
            <person name="Park J."/>
            <person name="Raffaello T."/>
            <person name="Rouze P."/>
            <person name="Salamov A."/>
            <person name="Schmutz J."/>
            <person name="Solheim H."/>
            <person name="Stahlberg J."/>
            <person name="Velez H."/>
            <person name="de Vries R.P."/>
            <person name="Wiebenga A."/>
            <person name="Woodward S."/>
            <person name="Yakovlev I."/>
            <person name="Garbelotto M."/>
            <person name="Martin F."/>
            <person name="Grigoriev I.V."/>
            <person name="Stenlid J."/>
        </authorList>
    </citation>
    <scope>NUCLEOTIDE SEQUENCE [LARGE SCALE GENOMIC DNA]</scope>
    <source>
        <strain evidence="3 4">TC 32-1</strain>
    </source>
</reference>
<name>W4JW17_HETIT</name>
<dbReference type="OrthoDB" id="3202436at2759"/>
<accession>W4JW17</accession>
<sequence length="252" mass="28431">MQVPSAPRDLPPNLVSVAQVFRSLIGRNHSPHPENWVPGLQHPSLPPRPAAFPPPDPTAPPLRPSQYKLNPFFRHSRWGPGTIHWDIRGEPTTVFFKTESERTGERCLVPIGLSDFAQPATHPLCTSMRIAAVADDAAKTFPWVVEVHNPLGVRCEDVFRALSTNFTQHITREEWAGLNEERQGRVANAWKERCRIRDQRLAFGPRETVRWGAGADALRRVDYLGDRVRFRGLEPLGDGDVEEGWMMFVGPL</sequence>
<evidence type="ECO:0000256" key="1">
    <source>
        <dbReference type="SAM" id="MobiDB-lite"/>
    </source>
</evidence>
<organism evidence="3 4">
    <name type="scientific">Heterobasidion irregulare (strain TC 32-1)</name>
    <dbReference type="NCBI Taxonomy" id="747525"/>
    <lineage>
        <taxon>Eukaryota</taxon>
        <taxon>Fungi</taxon>
        <taxon>Dikarya</taxon>
        <taxon>Basidiomycota</taxon>
        <taxon>Agaricomycotina</taxon>
        <taxon>Agaricomycetes</taxon>
        <taxon>Russulales</taxon>
        <taxon>Bondarzewiaceae</taxon>
        <taxon>Heterobasidion</taxon>
        <taxon>Heterobasidion annosum species complex</taxon>
    </lineage>
</organism>
<dbReference type="STRING" id="747525.W4JW17"/>
<dbReference type="eggNOG" id="ENOG502SNGA">
    <property type="taxonomic scope" value="Eukaryota"/>
</dbReference>
<dbReference type="KEGG" id="hir:HETIRDRAFT_326094"/>
<evidence type="ECO:0000313" key="3">
    <source>
        <dbReference type="EMBL" id="ETW77747.1"/>
    </source>
</evidence>
<dbReference type="GeneID" id="20671207"/>
<dbReference type="Proteomes" id="UP000030671">
    <property type="component" value="Unassembled WGS sequence"/>
</dbReference>
<dbReference type="RefSeq" id="XP_009549782.1">
    <property type="nucleotide sequence ID" value="XM_009551487.1"/>
</dbReference>
<feature type="domain" description="DUF6699" evidence="2">
    <location>
        <begin position="83"/>
        <end position="237"/>
    </location>
</feature>
<gene>
    <name evidence="3" type="ORF">HETIRDRAFT_326094</name>
</gene>